<evidence type="ECO:0000256" key="11">
    <source>
        <dbReference type="PROSITE-ProRule" id="PRU00176"/>
    </source>
</evidence>
<keyword evidence="5" id="KW-0747">Spliceosome</keyword>
<keyword evidence="7 11" id="KW-0694">RNA-binding</keyword>
<evidence type="ECO:0000256" key="9">
    <source>
        <dbReference type="ARBA" id="ARBA00023242"/>
    </source>
</evidence>
<feature type="transmembrane region" description="Helical" evidence="13">
    <location>
        <begin position="413"/>
        <end position="438"/>
    </location>
</feature>
<protein>
    <submittedName>
        <fullName evidence="15">(pine wood nematode) hypothetical protein</fullName>
    </submittedName>
</protein>
<evidence type="ECO:0000259" key="14">
    <source>
        <dbReference type="PROSITE" id="PS50102"/>
    </source>
</evidence>
<dbReference type="GO" id="GO:0006397">
    <property type="term" value="P:mRNA processing"/>
    <property type="evidence" value="ECO:0007669"/>
    <property type="project" value="UniProtKB-KW"/>
</dbReference>
<evidence type="ECO:0000256" key="13">
    <source>
        <dbReference type="SAM" id="Phobius"/>
    </source>
</evidence>
<comment type="subcellular location">
    <subcellularLocation>
        <location evidence="1">Nucleus</location>
    </subcellularLocation>
</comment>
<evidence type="ECO:0000256" key="5">
    <source>
        <dbReference type="ARBA" id="ARBA00022728"/>
    </source>
</evidence>
<evidence type="ECO:0000256" key="6">
    <source>
        <dbReference type="ARBA" id="ARBA00022737"/>
    </source>
</evidence>
<comment type="caution">
    <text evidence="15">The sequence shown here is derived from an EMBL/GenBank/DDBJ whole genome shotgun (WGS) entry which is preliminary data.</text>
</comment>
<comment type="similarity">
    <text evidence="3">Belongs to the RRM U1 A/B'' family.</text>
</comment>
<feature type="domain" description="RRM" evidence="14">
    <location>
        <begin position="8"/>
        <end position="87"/>
    </location>
</feature>
<dbReference type="Proteomes" id="UP000659654">
    <property type="component" value="Unassembled WGS sequence"/>
</dbReference>
<dbReference type="AlphaFoldDB" id="A0A811M2D1"/>
<feature type="transmembrane region" description="Helical" evidence="13">
    <location>
        <begin position="458"/>
        <end position="479"/>
    </location>
</feature>
<accession>A0A811M2D1</accession>
<feature type="transmembrane region" description="Helical" evidence="13">
    <location>
        <begin position="331"/>
        <end position="354"/>
    </location>
</feature>
<gene>
    <name evidence="15" type="ORF">BXYJ_LOCUS14172</name>
</gene>
<evidence type="ECO:0000256" key="3">
    <source>
        <dbReference type="ARBA" id="ARBA00007243"/>
    </source>
</evidence>
<reference evidence="15" key="1">
    <citation type="submission" date="2020-09" db="EMBL/GenBank/DDBJ databases">
        <authorList>
            <person name="Kikuchi T."/>
        </authorList>
    </citation>
    <scope>NUCLEOTIDE SEQUENCE</scope>
    <source>
        <strain evidence="15">Ka4C1</strain>
    </source>
</reference>
<feature type="region of interest" description="Disordered" evidence="12">
    <location>
        <begin position="103"/>
        <end position="129"/>
    </location>
</feature>
<feature type="transmembrane region" description="Helical" evidence="13">
    <location>
        <begin position="288"/>
        <end position="311"/>
    </location>
</feature>
<evidence type="ECO:0000313" key="15">
    <source>
        <dbReference type="EMBL" id="CAD5234081.1"/>
    </source>
</evidence>
<comment type="similarity">
    <text evidence="2">Belongs to the nematode receptor-like protein sre family.</text>
</comment>
<dbReference type="SMART" id="SM00360">
    <property type="entry name" value="RRM"/>
    <property type="match status" value="2"/>
</dbReference>
<keyword evidence="8" id="KW-0508">mRNA splicing</keyword>
<dbReference type="GO" id="GO:0007606">
    <property type="term" value="P:sensory perception of chemical stimulus"/>
    <property type="evidence" value="ECO:0007669"/>
    <property type="project" value="InterPro"/>
</dbReference>
<dbReference type="GO" id="GO:0005681">
    <property type="term" value="C:spliceosomal complex"/>
    <property type="evidence" value="ECO:0007669"/>
    <property type="project" value="UniProtKB-KW"/>
</dbReference>
<dbReference type="Pfam" id="PF00076">
    <property type="entry name" value="RRM_1"/>
    <property type="match status" value="2"/>
</dbReference>
<dbReference type="GO" id="GO:0030532">
    <property type="term" value="C:small nuclear ribonucleoprotein complex"/>
    <property type="evidence" value="ECO:0007669"/>
    <property type="project" value="UniProtKB-ARBA"/>
</dbReference>
<keyword evidence="16" id="KW-1185">Reference proteome</keyword>
<evidence type="ECO:0000256" key="4">
    <source>
        <dbReference type="ARBA" id="ARBA00022664"/>
    </source>
</evidence>
<dbReference type="PANTHER" id="PTHR10501">
    <property type="entry name" value="U1 SMALL NUCLEAR RIBONUCLEOPROTEIN A/U2 SMALL NUCLEAR RIBONUCLEOPROTEIN B"/>
    <property type="match status" value="1"/>
</dbReference>
<dbReference type="InterPro" id="IPR004151">
    <property type="entry name" value="7TM_GPCR_serpentine_rcpt_Sre"/>
</dbReference>
<dbReference type="FunFam" id="3.30.70.330:FF:000039">
    <property type="entry name" value="U1 small nuclear ribonucleoprotein A"/>
    <property type="match status" value="1"/>
</dbReference>
<dbReference type="EMBL" id="CAJFCV020000006">
    <property type="protein sequence ID" value="CAG9129662.1"/>
    <property type="molecule type" value="Genomic_DNA"/>
</dbReference>
<dbReference type="Pfam" id="PF03125">
    <property type="entry name" value="Sre"/>
    <property type="match status" value="1"/>
</dbReference>
<keyword evidence="13" id="KW-0812">Transmembrane</keyword>
<evidence type="ECO:0000256" key="2">
    <source>
        <dbReference type="ARBA" id="ARBA00006803"/>
    </source>
</evidence>
<proteinExistence type="inferred from homology"/>
<dbReference type="InterPro" id="IPR035979">
    <property type="entry name" value="RBD_domain_sf"/>
</dbReference>
<dbReference type="InterPro" id="IPR000504">
    <property type="entry name" value="RRM_dom"/>
</dbReference>
<dbReference type="OrthoDB" id="277802at2759"/>
<dbReference type="GO" id="GO:0003723">
    <property type="term" value="F:RNA binding"/>
    <property type="evidence" value="ECO:0007669"/>
    <property type="project" value="UniProtKB-UniRule"/>
</dbReference>
<keyword evidence="13" id="KW-0472">Membrane</keyword>
<keyword evidence="13" id="KW-1133">Transmembrane helix</keyword>
<keyword evidence="9" id="KW-0539">Nucleus</keyword>
<dbReference type="SMR" id="A0A811M2D1"/>
<evidence type="ECO:0000256" key="10">
    <source>
        <dbReference type="ARBA" id="ARBA00023274"/>
    </source>
</evidence>
<keyword evidence="6" id="KW-0677">Repeat</keyword>
<dbReference type="SUPFAM" id="SSF54928">
    <property type="entry name" value="RNA-binding domain, RBD"/>
    <property type="match status" value="2"/>
</dbReference>
<feature type="domain" description="RRM" evidence="14">
    <location>
        <begin position="134"/>
        <end position="208"/>
    </location>
</feature>
<evidence type="ECO:0000256" key="12">
    <source>
        <dbReference type="SAM" id="MobiDB-lite"/>
    </source>
</evidence>
<dbReference type="Proteomes" id="UP000582659">
    <property type="component" value="Unassembled WGS sequence"/>
</dbReference>
<keyword evidence="10" id="KW-0687">Ribonucleoprotein</keyword>
<feature type="transmembrane region" description="Helical" evidence="13">
    <location>
        <begin position="250"/>
        <end position="276"/>
    </location>
</feature>
<dbReference type="GO" id="GO:0008380">
    <property type="term" value="P:RNA splicing"/>
    <property type="evidence" value="ECO:0007669"/>
    <property type="project" value="UniProtKB-KW"/>
</dbReference>
<keyword evidence="4" id="KW-0507">mRNA processing</keyword>
<dbReference type="GO" id="GO:0016020">
    <property type="term" value="C:membrane"/>
    <property type="evidence" value="ECO:0007669"/>
    <property type="project" value="InterPro"/>
</dbReference>
<dbReference type="PROSITE" id="PS50102">
    <property type="entry name" value="RRM"/>
    <property type="match status" value="2"/>
</dbReference>
<dbReference type="Gene3D" id="3.30.70.330">
    <property type="match status" value="2"/>
</dbReference>
<dbReference type="InterPro" id="IPR012677">
    <property type="entry name" value="Nucleotide-bd_a/b_plait_sf"/>
</dbReference>
<feature type="transmembrane region" description="Helical" evidence="13">
    <location>
        <begin position="360"/>
        <end position="382"/>
    </location>
</feature>
<name>A0A811M2D1_BURXY</name>
<sequence length="520" mass="59293">MADIKPNHTLYVNNLNEKVKKDELKKALYAIFSQFGQIIDIMAFKSLKMRGQAHIIFKEVSAAATALRSMQGFPFYDKPMRIQFAKDDSDVIAKAKGTYVERERKNIAAPKKKKRPVDQPKKTKSGSAAAQPNKILFVQNLPEDTTEVLIRTHFAPFPGLKDIRLVPNRPDIAFIEYDSEEEATAAKKSLNNFKVTPTNAIRVEYANNMIDRYTITLVSLVFGILHFCVAIMGSLALMRTVRNLHKNHKLLLINLLIGCYMSSTGTLASSVVRVFMLSSNQFTLRTNIGFRILNMFESLGPNIFRLTFIAFTIERAVATRRIYSYELSSPVLGYVLMPLSLMCAFSLSFSYNILNASLTILYAIYISLDTLSLAATLILIALNQKWQSIENISTYYNLSMRYQSFQIFENIRILLFLVRIISLGFTAALMATISSLTIRKLHFTHYTYYARVSYFGIWNIYGLIAGLLLIYELCPKLLLFGPLKRKHKYGLIPHDLIINSDRYFIRLNSSWTKKAQAMNL</sequence>
<dbReference type="CDD" id="cd12247">
    <property type="entry name" value="RRM2_U1A_like"/>
    <property type="match status" value="1"/>
</dbReference>
<evidence type="ECO:0000256" key="7">
    <source>
        <dbReference type="ARBA" id="ARBA00022884"/>
    </source>
</evidence>
<evidence type="ECO:0000256" key="1">
    <source>
        <dbReference type="ARBA" id="ARBA00004123"/>
    </source>
</evidence>
<evidence type="ECO:0000313" key="16">
    <source>
        <dbReference type="Proteomes" id="UP000659654"/>
    </source>
</evidence>
<evidence type="ECO:0000256" key="8">
    <source>
        <dbReference type="ARBA" id="ARBA00023187"/>
    </source>
</evidence>
<dbReference type="FunFam" id="3.30.70.330:FF:000029">
    <property type="entry name" value="U2 small nuclear ribonucleoprotein B"/>
    <property type="match status" value="1"/>
</dbReference>
<organism evidence="15 16">
    <name type="scientific">Bursaphelenchus xylophilus</name>
    <name type="common">Pinewood nematode worm</name>
    <name type="synonym">Aphelenchoides xylophilus</name>
    <dbReference type="NCBI Taxonomy" id="6326"/>
    <lineage>
        <taxon>Eukaryota</taxon>
        <taxon>Metazoa</taxon>
        <taxon>Ecdysozoa</taxon>
        <taxon>Nematoda</taxon>
        <taxon>Chromadorea</taxon>
        <taxon>Rhabditida</taxon>
        <taxon>Tylenchina</taxon>
        <taxon>Tylenchomorpha</taxon>
        <taxon>Aphelenchoidea</taxon>
        <taxon>Aphelenchoididae</taxon>
        <taxon>Bursaphelenchus</taxon>
    </lineage>
</organism>
<feature type="transmembrane region" description="Helical" evidence="13">
    <location>
        <begin position="217"/>
        <end position="238"/>
    </location>
</feature>
<dbReference type="EMBL" id="CAJFDI010000006">
    <property type="protein sequence ID" value="CAD5234081.1"/>
    <property type="molecule type" value="Genomic_DNA"/>
</dbReference>